<accession>A0A8J5LYP8</accession>
<dbReference type="InterPro" id="IPR004316">
    <property type="entry name" value="SWEET_rpt"/>
</dbReference>
<keyword evidence="7" id="KW-0677">Repeat</keyword>
<keyword evidence="3" id="KW-0813">Transport</keyword>
<evidence type="ECO:0000256" key="6">
    <source>
        <dbReference type="ARBA" id="ARBA00022692"/>
    </source>
</evidence>
<keyword evidence="6 10" id="KW-0812">Transmembrane</keyword>
<comment type="subcellular location">
    <subcellularLocation>
        <location evidence="1">Cell membrane</location>
        <topology evidence="1">Multi-pass membrane protein</topology>
    </subcellularLocation>
</comment>
<comment type="caution">
    <text evidence="11">The sequence shown here is derived from an EMBL/GenBank/DDBJ whole genome shotgun (WGS) entry which is preliminary data.</text>
</comment>
<dbReference type="EMBL" id="JAENGY010001119">
    <property type="protein sequence ID" value="KAG6952349.1"/>
    <property type="molecule type" value="Genomic_DNA"/>
</dbReference>
<reference evidence="11" key="1">
    <citation type="submission" date="2021-01" db="EMBL/GenBank/DDBJ databases">
        <title>Phytophthora aleatoria, a newly-described species from Pinus radiata is distinct from Phytophthora cactorum isolates based on comparative genomics.</title>
        <authorList>
            <person name="Mcdougal R."/>
            <person name="Panda P."/>
            <person name="Williams N."/>
            <person name="Studholme D.J."/>
        </authorList>
    </citation>
    <scope>NUCLEOTIDE SEQUENCE</scope>
    <source>
        <strain evidence="11">NZFS 4037</strain>
    </source>
</reference>
<evidence type="ECO:0000256" key="4">
    <source>
        <dbReference type="ARBA" id="ARBA00022475"/>
    </source>
</evidence>
<keyword evidence="12" id="KW-1185">Reference proteome</keyword>
<dbReference type="PANTHER" id="PTHR10791:SF30">
    <property type="entry name" value="SUGAR TRANSPORTER SWEET1"/>
    <property type="match status" value="1"/>
</dbReference>
<dbReference type="Proteomes" id="UP000709295">
    <property type="component" value="Unassembled WGS sequence"/>
</dbReference>
<dbReference type="PANTHER" id="PTHR10791">
    <property type="entry name" value="RAG1-ACTIVATING PROTEIN 1"/>
    <property type="match status" value="1"/>
</dbReference>
<dbReference type="GO" id="GO:0005886">
    <property type="term" value="C:plasma membrane"/>
    <property type="evidence" value="ECO:0007669"/>
    <property type="project" value="UniProtKB-SubCell"/>
</dbReference>
<keyword evidence="8 10" id="KW-1133">Transmembrane helix</keyword>
<evidence type="ECO:0000256" key="7">
    <source>
        <dbReference type="ARBA" id="ARBA00022737"/>
    </source>
</evidence>
<evidence type="ECO:0000313" key="12">
    <source>
        <dbReference type="Proteomes" id="UP000709295"/>
    </source>
</evidence>
<feature type="transmembrane region" description="Helical" evidence="10">
    <location>
        <begin position="109"/>
        <end position="130"/>
    </location>
</feature>
<proteinExistence type="inferred from homology"/>
<dbReference type="AlphaFoldDB" id="A0A8J5LYP8"/>
<evidence type="ECO:0000256" key="1">
    <source>
        <dbReference type="ARBA" id="ARBA00004651"/>
    </source>
</evidence>
<sequence>MMRFSLVTDFVRMRKQRSTGDMSVMPPAMLYTNCFTLSFYSYVIDDIVPLFVTSVLRVAVGGILTCLFYCWASNKTESAQVIIVAVFVCVVMTIYGALAVTGVTGQSHYSVSTTLGFITIATTIVCLRVAHGHDHKSATD</sequence>
<organism evidence="11 12">
    <name type="scientific">Phytophthora aleatoria</name>
    <dbReference type="NCBI Taxonomy" id="2496075"/>
    <lineage>
        <taxon>Eukaryota</taxon>
        <taxon>Sar</taxon>
        <taxon>Stramenopiles</taxon>
        <taxon>Oomycota</taxon>
        <taxon>Peronosporomycetes</taxon>
        <taxon>Peronosporales</taxon>
        <taxon>Peronosporaceae</taxon>
        <taxon>Phytophthora</taxon>
    </lineage>
</organism>
<dbReference type="FunFam" id="1.20.1280.290:FF:000007">
    <property type="entry name" value="Bidirectional sugar transporter SWEET7"/>
    <property type="match status" value="1"/>
</dbReference>
<feature type="transmembrane region" description="Helical" evidence="10">
    <location>
        <begin position="21"/>
        <end position="41"/>
    </location>
</feature>
<gene>
    <name evidence="11" type="ORF">JG688_00013322</name>
</gene>
<keyword evidence="5" id="KW-0762">Sugar transport</keyword>
<evidence type="ECO:0000256" key="10">
    <source>
        <dbReference type="SAM" id="Phobius"/>
    </source>
</evidence>
<evidence type="ECO:0000256" key="3">
    <source>
        <dbReference type="ARBA" id="ARBA00022448"/>
    </source>
</evidence>
<dbReference type="InterPro" id="IPR047664">
    <property type="entry name" value="SWEET"/>
</dbReference>
<feature type="transmembrane region" description="Helical" evidence="10">
    <location>
        <begin position="81"/>
        <end position="103"/>
    </location>
</feature>
<protein>
    <submittedName>
        <fullName evidence="11">Uncharacterized protein</fullName>
    </submittedName>
</protein>
<keyword evidence="4" id="KW-1003">Cell membrane</keyword>
<dbReference type="GO" id="GO:0051119">
    <property type="term" value="F:sugar transmembrane transporter activity"/>
    <property type="evidence" value="ECO:0007669"/>
    <property type="project" value="InterPro"/>
</dbReference>
<evidence type="ECO:0000256" key="9">
    <source>
        <dbReference type="ARBA" id="ARBA00023136"/>
    </source>
</evidence>
<feature type="transmembrane region" description="Helical" evidence="10">
    <location>
        <begin position="47"/>
        <end position="69"/>
    </location>
</feature>
<comment type="similarity">
    <text evidence="2">Belongs to the SWEET sugar transporter family.</text>
</comment>
<name>A0A8J5LYP8_9STRA</name>
<dbReference type="Pfam" id="PF03083">
    <property type="entry name" value="MtN3_slv"/>
    <property type="match status" value="1"/>
</dbReference>
<evidence type="ECO:0000313" key="11">
    <source>
        <dbReference type="EMBL" id="KAG6952349.1"/>
    </source>
</evidence>
<evidence type="ECO:0000256" key="2">
    <source>
        <dbReference type="ARBA" id="ARBA00007809"/>
    </source>
</evidence>
<keyword evidence="9 10" id="KW-0472">Membrane</keyword>
<evidence type="ECO:0000256" key="8">
    <source>
        <dbReference type="ARBA" id="ARBA00022989"/>
    </source>
</evidence>
<evidence type="ECO:0000256" key="5">
    <source>
        <dbReference type="ARBA" id="ARBA00022597"/>
    </source>
</evidence>